<dbReference type="SUPFAM" id="SSF52029">
    <property type="entry name" value="GroEL apical domain-like"/>
    <property type="match status" value="1"/>
</dbReference>
<reference evidence="11 12" key="1">
    <citation type="submission" date="2013-02" db="EMBL/GenBank/DDBJ databases">
        <title>The Genome Annotation of Plasmodium falciparum Tanzania (2000708).</title>
        <authorList>
            <consortium name="The Broad Institute Genome Sequencing Platform"/>
            <consortium name="The Broad Institute Genome Sequencing Center for Infectious Disease"/>
            <person name="Neafsey D."/>
            <person name="Hoffman S."/>
            <person name="Volkman S."/>
            <person name="Rosenthal P."/>
            <person name="Walker B."/>
            <person name="Young S.K."/>
            <person name="Zeng Q."/>
            <person name="Gargeya S."/>
            <person name="Fitzgerald M."/>
            <person name="Haas B."/>
            <person name="Abouelleil A."/>
            <person name="Allen A.W."/>
            <person name="Alvarado L."/>
            <person name="Arachchi H.M."/>
            <person name="Berlin A.M."/>
            <person name="Chapman S.B."/>
            <person name="Gainer-Dewar J."/>
            <person name="Goldberg J."/>
            <person name="Griggs A."/>
            <person name="Gujja S."/>
            <person name="Hansen M."/>
            <person name="Howarth C."/>
            <person name="Imamovic A."/>
            <person name="Ireland A."/>
            <person name="Larimer J."/>
            <person name="McCowan C."/>
            <person name="Murphy C."/>
            <person name="Pearson M."/>
            <person name="Poon T.W."/>
            <person name="Priest M."/>
            <person name="Roberts A."/>
            <person name="Saif S."/>
            <person name="Shea T."/>
            <person name="Sisk P."/>
            <person name="Sykes S."/>
            <person name="Wortman J."/>
            <person name="Nusbaum C."/>
            <person name="Birren B."/>
        </authorList>
    </citation>
    <scope>NUCLEOTIDE SEQUENCE [LARGE SCALE GENOMIC DNA]</scope>
    <source>
        <strain evidence="12">Tanzania (2000708)</strain>
    </source>
</reference>
<dbReference type="Gene3D" id="3.30.260.10">
    <property type="entry name" value="TCP-1-like chaperonin intermediate domain"/>
    <property type="match status" value="1"/>
</dbReference>
<dbReference type="EMBL" id="KI926285">
    <property type="protein sequence ID" value="ETW38779.1"/>
    <property type="molecule type" value="Genomic_DNA"/>
</dbReference>
<dbReference type="Gene3D" id="3.50.7.10">
    <property type="entry name" value="GroEL"/>
    <property type="match status" value="1"/>
</dbReference>
<comment type="function">
    <text evidence="8">Molecular chaperone; assists the folding of proteins upon ATP hydrolysis. Known to play a role, in vitro, in the folding of actin and tubulin.</text>
</comment>
<dbReference type="InterPro" id="IPR002423">
    <property type="entry name" value="Cpn60/GroEL/TCP-1"/>
</dbReference>
<dbReference type="InterPro" id="IPR027409">
    <property type="entry name" value="GroEL-like_apical_dom_sf"/>
</dbReference>
<dbReference type="GO" id="GO:0140662">
    <property type="term" value="F:ATP-dependent protein folding chaperone"/>
    <property type="evidence" value="ECO:0007669"/>
    <property type="project" value="InterPro"/>
</dbReference>
<dbReference type="SUPFAM" id="SSF54849">
    <property type="entry name" value="GroEL-intermediate domain like"/>
    <property type="match status" value="1"/>
</dbReference>
<evidence type="ECO:0000256" key="6">
    <source>
        <dbReference type="ARBA" id="ARBA00022840"/>
    </source>
</evidence>
<organism evidence="11 12">
    <name type="scientific">Plasmodium falciparum Tanzania</name>
    <name type="common">2000708</name>
    <dbReference type="NCBI Taxonomy" id="1036725"/>
    <lineage>
        <taxon>Eukaryota</taxon>
        <taxon>Sar</taxon>
        <taxon>Alveolata</taxon>
        <taxon>Apicomplexa</taxon>
        <taxon>Aconoidasida</taxon>
        <taxon>Haemosporida</taxon>
        <taxon>Plasmodiidae</taxon>
        <taxon>Plasmodium</taxon>
        <taxon>Plasmodium (Laverania)</taxon>
    </lineage>
</organism>
<evidence type="ECO:0000256" key="9">
    <source>
        <dbReference type="ARBA" id="ARBA00032221"/>
    </source>
</evidence>
<dbReference type="InterPro" id="IPR027413">
    <property type="entry name" value="GROEL-like_equatorial_sf"/>
</dbReference>
<evidence type="ECO:0000256" key="3">
    <source>
        <dbReference type="ARBA" id="ARBA00011531"/>
    </source>
</evidence>
<dbReference type="SUPFAM" id="SSF48592">
    <property type="entry name" value="GroEL equatorial domain-like"/>
    <property type="match status" value="1"/>
</dbReference>
<reference evidence="11 12" key="2">
    <citation type="submission" date="2013-02" db="EMBL/GenBank/DDBJ databases">
        <title>The Genome Sequence of Plasmodium falciparum Tanzania (2000708).</title>
        <authorList>
            <consortium name="The Broad Institute Genome Sequencing Platform"/>
            <consortium name="The Broad Institute Genome Sequencing Center for Infectious Disease"/>
            <person name="Neafsey D."/>
            <person name="Cheeseman I."/>
            <person name="Volkman S."/>
            <person name="Adams J."/>
            <person name="Walker B."/>
            <person name="Young S.K."/>
            <person name="Zeng Q."/>
            <person name="Gargeya S."/>
            <person name="Fitzgerald M."/>
            <person name="Haas B."/>
            <person name="Abouelleil A."/>
            <person name="Alvarado L."/>
            <person name="Arachchi H.M."/>
            <person name="Berlin A.M."/>
            <person name="Chapman S.B."/>
            <person name="Dewar J."/>
            <person name="Goldberg J."/>
            <person name="Griggs A."/>
            <person name="Gujja S."/>
            <person name="Hansen M."/>
            <person name="Howarth C."/>
            <person name="Imamovic A."/>
            <person name="Larimer J."/>
            <person name="McCowan C."/>
            <person name="Murphy C."/>
            <person name="Neiman D."/>
            <person name="Pearson M."/>
            <person name="Priest M."/>
            <person name="Roberts A."/>
            <person name="Saif S."/>
            <person name="Shea T."/>
            <person name="Sisk P."/>
            <person name="Sykes S."/>
            <person name="Wortman J."/>
            <person name="Nusbaum C."/>
            <person name="Birren B."/>
        </authorList>
    </citation>
    <scope>NUCLEOTIDE SEQUENCE [LARGE SCALE GENOMIC DNA]</scope>
    <source>
        <strain evidence="12">Tanzania (2000708)</strain>
    </source>
</reference>
<evidence type="ECO:0000256" key="4">
    <source>
        <dbReference type="ARBA" id="ARBA00022490"/>
    </source>
</evidence>
<dbReference type="PRINTS" id="PR00304">
    <property type="entry name" value="TCOMPLEXTCP1"/>
</dbReference>
<comment type="subcellular location">
    <subcellularLocation>
        <location evidence="1">Cytoplasm</location>
    </subcellularLocation>
</comment>
<evidence type="ECO:0000313" key="12">
    <source>
        <dbReference type="Proteomes" id="UP000030708"/>
    </source>
</evidence>
<keyword evidence="6 10" id="KW-0067">ATP-binding</keyword>
<dbReference type="PANTHER" id="PTHR11353">
    <property type="entry name" value="CHAPERONIN"/>
    <property type="match status" value="1"/>
</dbReference>
<sequence>MKELVSSFLNNLSQVSSELSCCKNKKFHVDNVSLCGIEDVLHNRDRSSLIDKEKINTLMELYKNENIYESYEEYDIDKYEKIKNNNILKNMGGNKLNVCNACLFCNNNNSQNHMNKNKNVSENINNVIDLDDEILIANFPFNSLRDVENLTYTNSEHTLNNKEYSYIKNSIDLDFDQQIKNQKKNNNSKNSSHLYNEIVKEGEYDNDDSPNFDEDSSQFKFSVLNNIKNNIHNTKDELTNNYDIIKNTLNQDYEKNIDQKEKHDIIVDNMVNSVDYQNDMDTNIKTKKKKKNQAYSNFYAKSDLPSSNIDEGSCKDGFRNACNVAINKLNELSLNFSNKNEEEKRSILLKCAQTALNSKLVSNHKEFFGELVVNAVYKLGDNLDKSNIGIKKVTGGSCLDTQLIYGVAFKKTFSYAGFEQQPKKFINPKILLLNVELELKAEKENAEVRIENPNEYNSIVQAEWDIIFKKLNLIKDCGANIVLSKLPIGDIATQFFADHDIFCAGRVEDADLKRTANATGALVQTSLFNLNDDVLGTCGVFEEVQIGNERYNIFKECLKTKSVTIILRGGAKQFIEEVERSINDAIMIVLRCITNSEIVPGAGSIEMQLSKYLRIYSRSICNKEQIVLFSFAKALESIPRHLSHNAGYDSTDILNKLRKKHSEQTSDIWYGVDCMEGDIINAYDNCIFEVTKIKRNVIYSATEAACLILSIDETIKNPSSAAGTQRSPYS</sequence>
<protein>
    <recommendedName>
        <fullName evidence="9">CCT-eta</fullName>
    </recommendedName>
</protein>
<name>A0A024WCZ3_PLAFA</name>
<gene>
    <name evidence="11" type="ORF">PFTANZ_00523</name>
</gene>
<dbReference type="FunFam" id="3.50.7.10:FF:000006">
    <property type="entry name" value="T-complex protein 1 subunit eta"/>
    <property type="match status" value="1"/>
</dbReference>
<dbReference type="Proteomes" id="UP000030708">
    <property type="component" value="Unassembled WGS sequence"/>
</dbReference>
<comment type="similarity">
    <text evidence="2 10">Belongs to the TCP-1 chaperonin family.</text>
</comment>
<dbReference type="InterPro" id="IPR017998">
    <property type="entry name" value="Chaperone_TCP-1"/>
</dbReference>
<evidence type="ECO:0000256" key="10">
    <source>
        <dbReference type="RuleBase" id="RU004187"/>
    </source>
</evidence>
<evidence type="ECO:0000313" key="11">
    <source>
        <dbReference type="EMBL" id="ETW38779.1"/>
    </source>
</evidence>
<accession>A0A024WCZ3</accession>
<evidence type="ECO:0000256" key="2">
    <source>
        <dbReference type="ARBA" id="ARBA00008020"/>
    </source>
</evidence>
<dbReference type="InterPro" id="IPR027410">
    <property type="entry name" value="TCP-1-like_intermed_sf"/>
</dbReference>
<dbReference type="GO" id="GO:0005524">
    <property type="term" value="F:ATP binding"/>
    <property type="evidence" value="ECO:0007669"/>
    <property type="project" value="UniProtKB-KW"/>
</dbReference>
<dbReference type="Gene3D" id="1.10.560.10">
    <property type="entry name" value="GroEL-like equatorial domain"/>
    <property type="match status" value="1"/>
</dbReference>
<dbReference type="GO" id="GO:0005832">
    <property type="term" value="C:chaperonin-containing T-complex"/>
    <property type="evidence" value="ECO:0007669"/>
    <property type="project" value="UniProtKB-ARBA"/>
</dbReference>
<proteinExistence type="inferred from homology"/>
<keyword evidence="4" id="KW-0963">Cytoplasm</keyword>
<dbReference type="OrthoDB" id="1935484at2759"/>
<evidence type="ECO:0000256" key="7">
    <source>
        <dbReference type="ARBA" id="ARBA00023186"/>
    </source>
</evidence>
<comment type="subunit">
    <text evidence="3">Heterooligomeric complex of about 850 to 900 kDa that forms two stacked rings, 12 to 16 nm in diameter.</text>
</comment>
<dbReference type="FunFam" id="1.10.560.10:FF:000017">
    <property type="entry name" value="T-complex protein 1 subunit eta"/>
    <property type="match status" value="1"/>
</dbReference>
<dbReference type="AlphaFoldDB" id="A0A024WCZ3"/>
<evidence type="ECO:0000256" key="5">
    <source>
        <dbReference type="ARBA" id="ARBA00022741"/>
    </source>
</evidence>
<evidence type="ECO:0000256" key="8">
    <source>
        <dbReference type="ARBA" id="ARBA00024677"/>
    </source>
</evidence>
<evidence type="ECO:0000256" key="1">
    <source>
        <dbReference type="ARBA" id="ARBA00004496"/>
    </source>
</evidence>
<dbReference type="eggNOG" id="KOG0361">
    <property type="taxonomic scope" value="Eukaryota"/>
</dbReference>
<keyword evidence="7 10" id="KW-0143">Chaperone</keyword>
<keyword evidence="5 10" id="KW-0547">Nucleotide-binding</keyword>
<dbReference type="Pfam" id="PF00118">
    <property type="entry name" value="Cpn60_TCP1"/>
    <property type="match status" value="1"/>
</dbReference>